<name>A0AA47P2W5_MERPO</name>
<dbReference type="GO" id="GO:0008168">
    <property type="term" value="F:methyltransferase activity"/>
    <property type="evidence" value="ECO:0007669"/>
    <property type="project" value="UniProtKB-KW"/>
</dbReference>
<evidence type="ECO:0000313" key="2">
    <source>
        <dbReference type="EMBL" id="KAK0148531.1"/>
    </source>
</evidence>
<accession>A0AA47P2W5</accession>
<dbReference type="InterPro" id="IPR046341">
    <property type="entry name" value="SET_dom_sf"/>
</dbReference>
<dbReference type="Pfam" id="PF00856">
    <property type="entry name" value="SET"/>
    <property type="match status" value="1"/>
</dbReference>
<dbReference type="EMBL" id="JAOPHQ010002013">
    <property type="protein sequence ID" value="KAK0148531.1"/>
    <property type="molecule type" value="Genomic_DNA"/>
</dbReference>
<dbReference type="Gene3D" id="2.170.270.10">
    <property type="entry name" value="SET domain"/>
    <property type="match status" value="1"/>
</dbReference>
<gene>
    <name evidence="2" type="primary">kmt5aa_2</name>
    <name evidence="2" type="ORF">N1851_011138</name>
</gene>
<dbReference type="SUPFAM" id="SSF82199">
    <property type="entry name" value="SET domain"/>
    <property type="match status" value="1"/>
</dbReference>
<keyword evidence="2" id="KW-0808">Transferase</keyword>
<dbReference type="PANTHER" id="PTHR33480:SF5">
    <property type="entry name" value="SI:DKEY-51D8.9"/>
    <property type="match status" value="1"/>
</dbReference>
<keyword evidence="3" id="KW-1185">Reference proteome</keyword>
<dbReference type="PROSITE" id="PS50280">
    <property type="entry name" value="SET"/>
    <property type="match status" value="1"/>
</dbReference>
<dbReference type="Proteomes" id="UP001174136">
    <property type="component" value="Unassembled WGS sequence"/>
</dbReference>
<comment type="caution">
    <text evidence="2">The sequence shown here is derived from an EMBL/GenBank/DDBJ whole genome shotgun (WGS) entry which is preliminary data.</text>
</comment>
<protein>
    <submittedName>
        <fullName evidence="2">N-lysine methyltransferase KMT5A-A</fullName>
    </submittedName>
</protein>
<dbReference type="InterPro" id="IPR001214">
    <property type="entry name" value="SET_dom"/>
</dbReference>
<dbReference type="PANTHER" id="PTHR33480">
    <property type="entry name" value="SET DOMAIN-CONTAINING PROTEIN-RELATED"/>
    <property type="match status" value="1"/>
</dbReference>
<organism evidence="2 3">
    <name type="scientific">Merluccius polli</name>
    <name type="common">Benguela hake</name>
    <name type="synonym">Merluccius cadenati</name>
    <dbReference type="NCBI Taxonomy" id="89951"/>
    <lineage>
        <taxon>Eukaryota</taxon>
        <taxon>Metazoa</taxon>
        <taxon>Chordata</taxon>
        <taxon>Craniata</taxon>
        <taxon>Vertebrata</taxon>
        <taxon>Euteleostomi</taxon>
        <taxon>Actinopterygii</taxon>
        <taxon>Neopterygii</taxon>
        <taxon>Teleostei</taxon>
        <taxon>Neoteleostei</taxon>
        <taxon>Acanthomorphata</taxon>
        <taxon>Zeiogadaria</taxon>
        <taxon>Gadariae</taxon>
        <taxon>Gadiformes</taxon>
        <taxon>Gadoidei</taxon>
        <taxon>Merlucciidae</taxon>
        <taxon>Merluccius</taxon>
    </lineage>
</organism>
<reference evidence="2" key="1">
    <citation type="journal article" date="2023" name="Front. Mar. Sci.">
        <title>A new Merluccius polli reference genome to investigate the effects of global change in West African waters.</title>
        <authorList>
            <person name="Mateo J.L."/>
            <person name="Blanco-Fernandez C."/>
            <person name="Garcia-Vazquez E."/>
            <person name="Machado-Schiaffino G."/>
        </authorList>
    </citation>
    <scope>NUCLEOTIDE SEQUENCE</scope>
    <source>
        <strain evidence="2">C29</strain>
        <tissue evidence="2">Fin</tissue>
    </source>
</reference>
<proteinExistence type="predicted"/>
<feature type="domain" description="SET" evidence="1">
    <location>
        <begin position="1"/>
        <end position="77"/>
    </location>
</feature>
<sequence length="468" mass="52026">MIDLESERRRIYNSKCLVFVVVIDAALEDDSFGRLVNDDHVHPTSRMNRILVGGKPHLCLFAARNINRGEEITYDYGDSNWPWREKGGGGDSHDISVDNGILPCSSNPVMQEEEVSPSSLQGCSGDSFVTDLKNSSSVCSSTMVSQDTKFAKEAKLSLVNYTDKDESAMKDRIPDGSDELYCTSPDSGEEYVPASITGLSSRSCSTPCQSSSRSSATNVCIPDTTCSPSREHGESASVSIPAVGKKVDGSRMYNKRQFCLYCGSSFLKIVKHLERKHKELEVAKALSFPKGSKQRRVHLECLRNKVNFAHNAEVLKTGTGKLVARKQPREESQAQDYMTTLSLLSRICKFKPVNPKPGKTRAQALCAFAEPTPAGVSEELWKLVNNMNQDAVAHAVRSDWCIMEMGKHLYNKHGFEVDKHEYIRQKLRELGRLHVHGGEVTNMKTIKECHTSELHADSQCSETHSTRQ</sequence>
<dbReference type="GO" id="GO:0032259">
    <property type="term" value="P:methylation"/>
    <property type="evidence" value="ECO:0007669"/>
    <property type="project" value="UniProtKB-KW"/>
</dbReference>
<keyword evidence="2" id="KW-0489">Methyltransferase</keyword>
<dbReference type="AlphaFoldDB" id="A0AA47P2W5"/>
<evidence type="ECO:0000313" key="3">
    <source>
        <dbReference type="Proteomes" id="UP001174136"/>
    </source>
</evidence>
<evidence type="ECO:0000259" key="1">
    <source>
        <dbReference type="PROSITE" id="PS50280"/>
    </source>
</evidence>